<name>A0A8S5T6D0_9CAUD</name>
<accession>A0A8S5T6D0</accession>
<reference evidence="1" key="1">
    <citation type="journal article" date="2021" name="Proc. Natl. Acad. Sci. U.S.A.">
        <title>A Catalog of Tens of Thousands of Viruses from Human Metagenomes Reveals Hidden Associations with Chronic Diseases.</title>
        <authorList>
            <person name="Tisza M.J."/>
            <person name="Buck C.B."/>
        </authorList>
    </citation>
    <scope>NUCLEOTIDE SEQUENCE</scope>
    <source>
        <strain evidence="1">CtxMM9</strain>
    </source>
</reference>
<organism evidence="1">
    <name type="scientific">Siphoviridae sp. ctxMM9</name>
    <dbReference type="NCBI Taxonomy" id="2827973"/>
    <lineage>
        <taxon>Viruses</taxon>
        <taxon>Duplodnaviria</taxon>
        <taxon>Heunggongvirae</taxon>
        <taxon>Uroviricota</taxon>
        <taxon>Caudoviricetes</taxon>
    </lineage>
</organism>
<proteinExistence type="predicted"/>
<sequence>MRILFISHRICRNNLLTSTNISFEISQFS</sequence>
<evidence type="ECO:0000313" key="1">
    <source>
        <dbReference type="EMBL" id="DAF58909.1"/>
    </source>
</evidence>
<dbReference type="EMBL" id="BK032759">
    <property type="protein sequence ID" value="DAF58909.1"/>
    <property type="molecule type" value="Genomic_DNA"/>
</dbReference>
<protein>
    <submittedName>
        <fullName evidence="1">Uncharacterized protein</fullName>
    </submittedName>
</protein>